<proteinExistence type="predicted"/>
<dbReference type="RefSeq" id="WP_336405281.1">
    <property type="nucleotide sequence ID" value="NZ_JBAPLU010000017.1"/>
</dbReference>
<name>A0ABU8DWJ4_9ACTN</name>
<feature type="domain" description="PPM-type phosphatase" evidence="2">
    <location>
        <begin position="203"/>
        <end position="388"/>
    </location>
</feature>
<protein>
    <submittedName>
        <fullName evidence="3">SpoIIE family protein phosphatase</fullName>
    </submittedName>
</protein>
<keyword evidence="1" id="KW-0378">Hydrolase</keyword>
<dbReference type="PANTHER" id="PTHR43156:SF2">
    <property type="entry name" value="STAGE II SPORULATION PROTEIN E"/>
    <property type="match status" value="1"/>
</dbReference>
<comment type="caution">
    <text evidence="3">The sequence shown here is derived from an EMBL/GenBank/DDBJ whole genome shotgun (WGS) entry which is preliminary data.</text>
</comment>
<accession>A0ABU8DWJ4</accession>
<dbReference type="SUPFAM" id="SSF55781">
    <property type="entry name" value="GAF domain-like"/>
    <property type="match status" value="1"/>
</dbReference>
<dbReference type="Proteomes" id="UP001361570">
    <property type="component" value="Unassembled WGS sequence"/>
</dbReference>
<sequence>MPHLRSDRPGPGAPSRLDLPAALGWLGVAGAQAPPDGVAEALAREWSARCGASAVRLWLVDHQHRWLRVPDDTYDRTEVAGASPVAHAFRMSQVLRSGTCVHVPLQLRGQRWGVLEVADAGPELDDDAWALVAATMVTALQAATGSSDHAERQRRSYDYSVAAERQWAVLPPLEQHHPPLRVTGLVEPAHVATSDLFDWSVDGDRLSACLVECAGSDVPATDTSLAVAAVRQARRTGQTLLEQVGCVDDVLARAGAAGHLRAVFLEADRGVGRVDLVLAGAPQLWTSTGDTREATRLRLPSGPLLGQADVRTTCTVELLPGAAVLAFSDGVLAAGVHEGRGLSADDVGRLVRAAGTAQDVPRTVLDEARRRGSPTGLPDDATCLVLSRDQAAGRPPSAARGGE</sequence>
<evidence type="ECO:0000313" key="4">
    <source>
        <dbReference type="Proteomes" id="UP001361570"/>
    </source>
</evidence>
<dbReference type="PANTHER" id="PTHR43156">
    <property type="entry name" value="STAGE II SPORULATION PROTEIN E-RELATED"/>
    <property type="match status" value="1"/>
</dbReference>
<organism evidence="3 4">
    <name type="scientific">Klenkia sesuvii</name>
    <dbReference type="NCBI Taxonomy" id="3103137"/>
    <lineage>
        <taxon>Bacteria</taxon>
        <taxon>Bacillati</taxon>
        <taxon>Actinomycetota</taxon>
        <taxon>Actinomycetes</taxon>
        <taxon>Geodermatophilales</taxon>
        <taxon>Geodermatophilaceae</taxon>
        <taxon>Klenkia</taxon>
    </lineage>
</organism>
<gene>
    <name evidence="3" type="ORF">TEK04_15640</name>
</gene>
<keyword evidence="4" id="KW-1185">Reference proteome</keyword>
<dbReference type="EMBL" id="JBAPLU010000017">
    <property type="protein sequence ID" value="MEI4273159.1"/>
    <property type="molecule type" value="Genomic_DNA"/>
</dbReference>
<dbReference type="InterPro" id="IPR052016">
    <property type="entry name" value="Bact_Sigma-Reg"/>
</dbReference>
<dbReference type="InterPro" id="IPR036457">
    <property type="entry name" value="PPM-type-like_dom_sf"/>
</dbReference>
<dbReference type="InterPro" id="IPR001932">
    <property type="entry name" value="PPM-type_phosphatase-like_dom"/>
</dbReference>
<evidence type="ECO:0000313" key="3">
    <source>
        <dbReference type="EMBL" id="MEI4273159.1"/>
    </source>
</evidence>
<reference evidence="3 4" key="1">
    <citation type="submission" date="2024-03" db="EMBL/GenBank/DDBJ databases">
        <title>Draft genome sequence of Klenkia sp. LSe6-5.</title>
        <authorList>
            <person name="Duangmal K."/>
            <person name="Chantavorakit T."/>
        </authorList>
    </citation>
    <scope>NUCLEOTIDE SEQUENCE [LARGE SCALE GENOMIC DNA]</scope>
    <source>
        <strain evidence="3 4">LSe6-5</strain>
    </source>
</reference>
<dbReference type="Gene3D" id="3.60.40.10">
    <property type="entry name" value="PPM-type phosphatase domain"/>
    <property type="match status" value="1"/>
</dbReference>
<evidence type="ECO:0000259" key="2">
    <source>
        <dbReference type="Pfam" id="PF07228"/>
    </source>
</evidence>
<evidence type="ECO:0000256" key="1">
    <source>
        <dbReference type="ARBA" id="ARBA00022801"/>
    </source>
</evidence>
<dbReference type="Pfam" id="PF07228">
    <property type="entry name" value="SpoIIE"/>
    <property type="match status" value="1"/>
</dbReference>